<name>A0A2G8JCH0_STIJA</name>
<organism evidence="2 3">
    <name type="scientific">Stichopus japonicus</name>
    <name type="common">Sea cucumber</name>
    <dbReference type="NCBI Taxonomy" id="307972"/>
    <lineage>
        <taxon>Eukaryota</taxon>
        <taxon>Metazoa</taxon>
        <taxon>Echinodermata</taxon>
        <taxon>Eleutherozoa</taxon>
        <taxon>Echinozoa</taxon>
        <taxon>Holothuroidea</taxon>
        <taxon>Aspidochirotacea</taxon>
        <taxon>Aspidochirotida</taxon>
        <taxon>Stichopodidae</taxon>
        <taxon>Apostichopus</taxon>
    </lineage>
</organism>
<dbReference type="Proteomes" id="UP000230750">
    <property type="component" value="Unassembled WGS sequence"/>
</dbReference>
<gene>
    <name evidence="2" type="ORF">BSL78_29750</name>
</gene>
<dbReference type="AlphaFoldDB" id="A0A2G8JCH0"/>
<keyword evidence="3" id="KW-1185">Reference proteome</keyword>
<dbReference type="EMBL" id="MRZV01002563">
    <property type="protein sequence ID" value="PIK33434.1"/>
    <property type="molecule type" value="Genomic_DNA"/>
</dbReference>
<sequence length="101" mass="11509">MIYQCGYEGQDLKIQWICCFNLTIGEDNSELEEEEETRTTSFIMTSGPTTRDSTIEPLTGEFHCALTNQATYQNVCENENVTFHIIENISKECNKSDDLPS</sequence>
<evidence type="ECO:0000313" key="2">
    <source>
        <dbReference type="EMBL" id="PIK33434.1"/>
    </source>
</evidence>
<protein>
    <submittedName>
        <fullName evidence="2">Uncharacterized protein</fullName>
    </submittedName>
</protein>
<accession>A0A2G8JCH0</accession>
<feature type="compositionally biased region" description="Polar residues" evidence="1">
    <location>
        <begin position="39"/>
        <end position="51"/>
    </location>
</feature>
<feature type="region of interest" description="Disordered" evidence="1">
    <location>
        <begin position="30"/>
        <end position="51"/>
    </location>
</feature>
<proteinExistence type="predicted"/>
<evidence type="ECO:0000313" key="3">
    <source>
        <dbReference type="Proteomes" id="UP000230750"/>
    </source>
</evidence>
<evidence type="ECO:0000256" key="1">
    <source>
        <dbReference type="SAM" id="MobiDB-lite"/>
    </source>
</evidence>
<comment type="caution">
    <text evidence="2">The sequence shown here is derived from an EMBL/GenBank/DDBJ whole genome shotgun (WGS) entry which is preliminary data.</text>
</comment>
<reference evidence="2 3" key="1">
    <citation type="journal article" date="2017" name="PLoS Biol.">
        <title>The sea cucumber genome provides insights into morphological evolution and visceral regeneration.</title>
        <authorList>
            <person name="Zhang X."/>
            <person name="Sun L."/>
            <person name="Yuan J."/>
            <person name="Sun Y."/>
            <person name="Gao Y."/>
            <person name="Zhang L."/>
            <person name="Li S."/>
            <person name="Dai H."/>
            <person name="Hamel J.F."/>
            <person name="Liu C."/>
            <person name="Yu Y."/>
            <person name="Liu S."/>
            <person name="Lin W."/>
            <person name="Guo K."/>
            <person name="Jin S."/>
            <person name="Xu P."/>
            <person name="Storey K.B."/>
            <person name="Huan P."/>
            <person name="Zhang T."/>
            <person name="Zhou Y."/>
            <person name="Zhang J."/>
            <person name="Lin C."/>
            <person name="Li X."/>
            <person name="Xing L."/>
            <person name="Huo D."/>
            <person name="Sun M."/>
            <person name="Wang L."/>
            <person name="Mercier A."/>
            <person name="Li F."/>
            <person name="Yang H."/>
            <person name="Xiang J."/>
        </authorList>
    </citation>
    <scope>NUCLEOTIDE SEQUENCE [LARGE SCALE GENOMIC DNA]</scope>
    <source>
        <strain evidence="2">Shaxun</strain>
        <tissue evidence="2">Muscle</tissue>
    </source>
</reference>
<feature type="non-terminal residue" evidence="2">
    <location>
        <position position="101"/>
    </location>
</feature>